<proteinExistence type="predicted"/>
<accession>A0A0Q3FQ57</accession>
<name>A0A0Q3FQ57_PSEAI</name>
<dbReference type="AlphaFoldDB" id="A0A0Q3FQ57"/>
<dbReference type="EMBL" id="KT454971">
    <property type="protein sequence ID" value="ALI58927.1"/>
    <property type="molecule type" value="Genomic_DNA"/>
</dbReference>
<gene>
    <name evidence="2" type="ORF">CAZ10_14865</name>
    <name evidence="1" type="ORF">CCBH4851_00223</name>
</gene>
<reference evidence="2 3" key="2">
    <citation type="submission" date="2017-05" db="EMBL/GenBank/DDBJ databases">
        <authorList>
            <person name="Song R."/>
            <person name="Chenine A.L."/>
            <person name="Ruprecht R.M."/>
        </authorList>
    </citation>
    <scope>NUCLEOTIDE SEQUENCE [LARGE SCALE GENOMIC DNA]</scope>
    <source>
        <strain evidence="2 3">S567_C10_BS</strain>
    </source>
</reference>
<protein>
    <submittedName>
        <fullName evidence="1">Uncharacterized protein</fullName>
    </submittedName>
</protein>
<organism evidence="1">
    <name type="scientific">Pseudomonas aeruginosa</name>
    <dbReference type="NCBI Taxonomy" id="287"/>
    <lineage>
        <taxon>Bacteria</taxon>
        <taxon>Pseudomonadati</taxon>
        <taxon>Pseudomonadota</taxon>
        <taxon>Gammaproteobacteria</taxon>
        <taxon>Pseudomonadales</taxon>
        <taxon>Pseudomonadaceae</taxon>
        <taxon>Pseudomonas</taxon>
    </lineage>
</organism>
<evidence type="ECO:0000313" key="1">
    <source>
        <dbReference type="EMBL" id="ALI58927.1"/>
    </source>
</evidence>
<dbReference type="EMBL" id="NFFZ01000006">
    <property type="protein sequence ID" value="OTI61961.1"/>
    <property type="molecule type" value="Genomic_DNA"/>
</dbReference>
<reference evidence="1" key="1">
    <citation type="submission" date="2015-08" db="EMBL/GenBank/DDBJ databases">
        <title>Pseudomonas aeruginosa strain CCBH4851 chromosome region.</title>
        <authorList>
            <person name="Silveira M.C."/>
            <person name="Carvalho-Assef A.P.D."/>
            <person name="Albano R.M."/>
        </authorList>
    </citation>
    <scope>NUCLEOTIDE SEQUENCE</scope>
    <source>
        <strain evidence="1">CCBH4851</strain>
    </source>
</reference>
<dbReference type="RefSeq" id="WP_003099037.1">
    <property type="nucleotide sequence ID" value="NZ_AP017302.1"/>
</dbReference>
<evidence type="ECO:0000313" key="2">
    <source>
        <dbReference type="EMBL" id="OTI61961.1"/>
    </source>
</evidence>
<evidence type="ECO:0000313" key="3">
    <source>
        <dbReference type="Proteomes" id="UP000194857"/>
    </source>
</evidence>
<sequence>MAWANERAEGVIEEAIVAMRRSVIPRHDQLVWRGQIEMAYTLDAIGTRQYDDMRRRLDAAADARQQELRSIDL</sequence>
<dbReference type="PATRIC" id="fig|287.1479.peg.927"/>
<dbReference type="Proteomes" id="UP000194857">
    <property type="component" value="Unassembled WGS sequence"/>
</dbReference>